<organism evidence="5">
    <name type="scientific">marine sediment metagenome</name>
    <dbReference type="NCBI Taxonomy" id="412755"/>
    <lineage>
        <taxon>unclassified sequences</taxon>
        <taxon>metagenomes</taxon>
        <taxon>ecological metagenomes</taxon>
    </lineage>
</organism>
<dbReference type="Gene3D" id="3.30.70.260">
    <property type="match status" value="1"/>
</dbReference>
<sequence>DIAEQIIDVFKGQPARYSVNAPFIPTETLSVLEPFMKVASTVGKLVSQLAEGQTNTIHIKYDGEISNYDTNPLKAAVLGGLLENVSEQRVNLVNASLVAAQRGLTVVEQKEATCENYASLITLKVTTSDGITTVAGTVIRGESHIVRINDYWIDIIPTGGYFLLSDHQDRPGLIGAVGKITGDADINISYMHLSRLKLRGQALMILALDEPLLEEQRQNILSIPNVSTAKLVKL</sequence>
<comment type="caution">
    <text evidence="5">The sequence shown here is derived from an EMBL/GenBank/DDBJ whole genome shotgun (WGS) entry which is preliminary data.</text>
</comment>
<dbReference type="InterPro" id="IPR045626">
    <property type="entry name" value="PGDH_ASB_dom"/>
</dbReference>
<dbReference type="Gene3D" id="3.30.1330.90">
    <property type="entry name" value="D-3-phosphoglycerate dehydrogenase, domain 3"/>
    <property type="match status" value="1"/>
</dbReference>
<dbReference type="FunFam" id="3.30.1330.90:FF:000003">
    <property type="entry name" value="D-3-phosphoglycerate dehydrogenase"/>
    <property type="match status" value="1"/>
</dbReference>
<dbReference type="AlphaFoldDB" id="X1V253"/>
<dbReference type="EMBL" id="BARW01033110">
    <property type="protein sequence ID" value="GAJ06241.1"/>
    <property type="molecule type" value="Genomic_DNA"/>
</dbReference>
<protein>
    <recommendedName>
        <fullName evidence="2">phosphoglycerate dehydrogenase</fullName>
        <ecNumber evidence="2">1.1.1.95</ecNumber>
    </recommendedName>
</protein>
<dbReference type="SUPFAM" id="SSF143548">
    <property type="entry name" value="Serine metabolism enzymes domain"/>
    <property type="match status" value="1"/>
</dbReference>
<accession>X1V253</accession>
<evidence type="ECO:0000259" key="4">
    <source>
        <dbReference type="PROSITE" id="PS51671"/>
    </source>
</evidence>
<evidence type="ECO:0000256" key="3">
    <source>
        <dbReference type="ARBA" id="ARBA00048731"/>
    </source>
</evidence>
<comment type="catalytic activity">
    <reaction evidence="3">
        <text>(2R)-3-phosphoglycerate + NAD(+) = 3-phosphooxypyruvate + NADH + H(+)</text>
        <dbReference type="Rhea" id="RHEA:12641"/>
        <dbReference type="ChEBI" id="CHEBI:15378"/>
        <dbReference type="ChEBI" id="CHEBI:18110"/>
        <dbReference type="ChEBI" id="CHEBI:57540"/>
        <dbReference type="ChEBI" id="CHEBI:57945"/>
        <dbReference type="ChEBI" id="CHEBI:58272"/>
        <dbReference type="EC" id="1.1.1.95"/>
    </reaction>
</comment>
<name>X1V253_9ZZZZ</name>
<proteinExistence type="predicted"/>
<dbReference type="GO" id="GO:0004617">
    <property type="term" value="F:phosphoglycerate dehydrogenase activity"/>
    <property type="evidence" value="ECO:0007669"/>
    <property type="project" value="UniProtKB-EC"/>
</dbReference>
<dbReference type="Pfam" id="PF19304">
    <property type="entry name" value="PGDH_inter"/>
    <property type="match status" value="1"/>
</dbReference>
<feature type="domain" description="ACT" evidence="4">
    <location>
        <begin position="162"/>
        <end position="234"/>
    </location>
</feature>
<feature type="non-terminal residue" evidence="5">
    <location>
        <position position="1"/>
    </location>
</feature>
<dbReference type="InterPro" id="IPR002912">
    <property type="entry name" value="ACT_dom"/>
</dbReference>
<dbReference type="InterPro" id="IPR045865">
    <property type="entry name" value="ACT-like_dom_sf"/>
</dbReference>
<dbReference type="CDD" id="cd04902">
    <property type="entry name" value="ACT_3PGDH-xct"/>
    <property type="match status" value="1"/>
</dbReference>
<evidence type="ECO:0000313" key="5">
    <source>
        <dbReference type="EMBL" id="GAJ06241.1"/>
    </source>
</evidence>
<dbReference type="EC" id="1.1.1.95" evidence="2"/>
<dbReference type="PROSITE" id="PS51671">
    <property type="entry name" value="ACT"/>
    <property type="match status" value="1"/>
</dbReference>
<gene>
    <name evidence="5" type="ORF">S12H4_52224</name>
</gene>
<comment type="pathway">
    <text evidence="1">Amino-acid biosynthesis; L-serine biosynthesis; L-serine from 3-phospho-D-glycerate: step 1/3.</text>
</comment>
<evidence type="ECO:0000256" key="2">
    <source>
        <dbReference type="ARBA" id="ARBA00013143"/>
    </source>
</evidence>
<evidence type="ECO:0000256" key="1">
    <source>
        <dbReference type="ARBA" id="ARBA00005216"/>
    </source>
</evidence>
<reference evidence="5" key="1">
    <citation type="journal article" date="2014" name="Front. Microbiol.">
        <title>High frequency of phylogenetically diverse reductive dehalogenase-homologous genes in deep subseafloor sedimentary metagenomes.</title>
        <authorList>
            <person name="Kawai M."/>
            <person name="Futagami T."/>
            <person name="Toyoda A."/>
            <person name="Takaki Y."/>
            <person name="Nishi S."/>
            <person name="Hori S."/>
            <person name="Arai W."/>
            <person name="Tsubouchi T."/>
            <person name="Morono Y."/>
            <person name="Uchiyama I."/>
            <person name="Ito T."/>
            <person name="Fujiyama A."/>
            <person name="Inagaki F."/>
            <person name="Takami H."/>
        </authorList>
    </citation>
    <scope>NUCLEOTIDE SEQUENCE</scope>
    <source>
        <strain evidence="5">Expedition CK06-06</strain>
    </source>
</reference>
<dbReference type="SUPFAM" id="SSF55021">
    <property type="entry name" value="ACT-like"/>
    <property type="match status" value="1"/>
</dbReference>
<dbReference type="InterPro" id="IPR029009">
    <property type="entry name" value="ASB_dom_sf"/>
</dbReference>
<dbReference type="FunFam" id="3.30.70.260:FF:000008">
    <property type="entry name" value="D-3-phosphoglycerate dehydrogenase, chloroplastic"/>
    <property type="match status" value="1"/>
</dbReference>